<dbReference type="EMBL" id="WIGN01000040">
    <property type="protein sequence ID" value="KAF6814839.1"/>
    <property type="molecule type" value="Genomic_DNA"/>
</dbReference>
<gene>
    <name evidence="1" type="ORF">CSOJ01_03850</name>
</gene>
<comment type="caution">
    <text evidence="1">The sequence shown here is derived from an EMBL/GenBank/DDBJ whole genome shotgun (WGS) entry which is preliminary data.</text>
</comment>
<proteinExistence type="predicted"/>
<name>A0A8H6JKD9_9PEZI</name>
<protein>
    <submittedName>
        <fullName evidence="1">Uncharacterized protein</fullName>
    </submittedName>
</protein>
<dbReference type="AlphaFoldDB" id="A0A8H6JKD9"/>
<evidence type="ECO:0000313" key="1">
    <source>
        <dbReference type="EMBL" id="KAF6814839.1"/>
    </source>
</evidence>
<keyword evidence="2" id="KW-1185">Reference proteome</keyword>
<sequence length="255" mass="28176">MSSPYHKPGLQAFFNDFDLSHTGTVSSPFYKPGLPAFYNDFDLRHLNGASVVFGAGGQVQCIKLAKDFSAIRMDGLGPHQLNPVWVKSALKKLGISEVAKFGPRFDDDTYTQYMVVVAEDPHFAQTALARLQGLTPRQHLEPGLLYVRLNETRLGLDDIDPIMPPALTSPICRLNPGYSEDPGSVHATIKMYLAAFDVDFVWKMRPVEELGRLGIGIAVLRDGMSAINRVAMEVHQALEAHAAQLRRDRQEASDA</sequence>
<organism evidence="1 2">
    <name type="scientific">Colletotrichum sojae</name>
    <dbReference type="NCBI Taxonomy" id="2175907"/>
    <lineage>
        <taxon>Eukaryota</taxon>
        <taxon>Fungi</taxon>
        <taxon>Dikarya</taxon>
        <taxon>Ascomycota</taxon>
        <taxon>Pezizomycotina</taxon>
        <taxon>Sordariomycetes</taxon>
        <taxon>Hypocreomycetidae</taxon>
        <taxon>Glomerellales</taxon>
        <taxon>Glomerellaceae</taxon>
        <taxon>Colletotrichum</taxon>
        <taxon>Colletotrichum orchidearum species complex</taxon>
    </lineage>
</organism>
<evidence type="ECO:0000313" key="2">
    <source>
        <dbReference type="Proteomes" id="UP000652219"/>
    </source>
</evidence>
<reference evidence="1 2" key="1">
    <citation type="journal article" date="2020" name="Phytopathology">
        <title>Genome Sequence Resources of Colletotrichum truncatum, C. plurivorum, C. musicola, and C. sojae: Four Species Pathogenic to Soybean (Glycine max).</title>
        <authorList>
            <person name="Rogerio F."/>
            <person name="Boufleur T.R."/>
            <person name="Ciampi-Guillardi M."/>
            <person name="Sukno S.A."/>
            <person name="Thon M.R."/>
            <person name="Massola Junior N.S."/>
            <person name="Baroncelli R."/>
        </authorList>
    </citation>
    <scope>NUCLEOTIDE SEQUENCE [LARGE SCALE GENOMIC DNA]</scope>
    <source>
        <strain evidence="1 2">LFN0009</strain>
    </source>
</reference>
<accession>A0A8H6JKD9</accession>
<dbReference type="Proteomes" id="UP000652219">
    <property type="component" value="Unassembled WGS sequence"/>
</dbReference>